<dbReference type="Pfam" id="PF05728">
    <property type="entry name" value="UPF0227"/>
    <property type="match status" value="1"/>
</dbReference>
<dbReference type="SUPFAM" id="SSF53474">
    <property type="entry name" value="alpha/beta-Hydrolases"/>
    <property type="match status" value="1"/>
</dbReference>
<dbReference type="EMBL" id="FOXF01000010">
    <property type="protein sequence ID" value="SFP23620.1"/>
    <property type="molecule type" value="Genomic_DNA"/>
</dbReference>
<dbReference type="PANTHER" id="PTHR35602:SF3">
    <property type="entry name" value="ESTERASE YQIA"/>
    <property type="match status" value="1"/>
</dbReference>
<proteinExistence type="predicted"/>
<dbReference type="RefSeq" id="WP_031578986.1">
    <property type="nucleotide sequence ID" value="NZ_FOXF01000010.1"/>
</dbReference>
<evidence type="ECO:0000313" key="1">
    <source>
        <dbReference type="EMBL" id="SFP23620.1"/>
    </source>
</evidence>
<evidence type="ECO:0000313" key="2">
    <source>
        <dbReference type="Proteomes" id="UP000243745"/>
    </source>
</evidence>
<accession>A0A662ZH11</accession>
<dbReference type="InterPro" id="IPR008886">
    <property type="entry name" value="UPF0227/Esterase_YqiA"/>
</dbReference>
<keyword evidence="2" id="KW-1185">Reference proteome</keyword>
<dbReference type="InterPro" id="IPR029058">
    <property type="entry name" value="AB_hydrolase_fold"/>
</dbReference>
<evidence type="ECO:0008006" key="3">
    <source>
        <dbReference type="Google" id="ProtNLM"/>
    </source>
</evidence>
<gene>
    <name evidence="1" type="ORF">SAMN02910344_00820</name>
</gene>
<organism evidence="1 2">
    <name type="scientific">Ruminobacter amylophilus</name>
    <dbReference type="NCBI Taxonomy" id="867"/>
    <lineage>
        <taxon>Bacteria</taxon>
        <taxon>Pseudomonadati</taxon>
        <taxon>Pseudomonadota</taxon>
        <taxon>Gammaproteobacteria</taxon>
        <taxon>Aeromonadales</taxon>
        <taxon>Succinivibrionaceae</taxon>
        <taxon>Ruminobacter</taxon>
    </lineage>
</organism>
<dbReference type="OrthoDB" id="9814831at2"/>
<reference evidence="1 2" key="1">
    <citation type="submission" date="2016-10" db="EMBL/GenBank/DDBJ databases">
        <authorList>
            <person name="Varghese N."/>
            <person name="Submissions S."/>
        </authorList>
    </citation>
    <scope>NUCLEOTIDE SEQUENCE [LARGE SCALE GENOMIC DNA]</scope>
    <source>
        <strain evidence="1 2">DSM 1361</strain>
    </source>
</reference>
<dbReference type="AlphaFoldDB" id="A0A662ZH11"/>
<dbReference type="Gene3D" id="3.40.50.1820">
    <property type="entry name" value="alpha/beta hydrolase"/>
    <property type="match status" value="1"/>
</dbReference>
<sequence>MNNTVVLYVHGFKSSSRAVKATQTKDYIHDYEVDLSFDAMDLPNTPAEAFADMCSLVEKYLNQGVKVCLIGSSMGGFLSMYLSAKYNLKAVLINPCVYPWNFLEQVKGKQINVYTGDEFEITEKHVEDAKKIAESYELNTKNLALFLQRGDELLDYVDASVLLGRSALVHIEDGGCHQFDHYEFYLPEIIRFLIN</sequence>
<dbReference type="PANTHER" id="PTHR35602">
    <property type="entry name" value="ESTERASE YQIA-RELATED"/>
    <property type="match status" value="1"/>
</dbReference>
<dbReference type="Proteomes" id="UP000243745">
    <property type="component" value="Unassembled WGS sequence"/>
</dbReference>
<name>A0A662ZH11_9GAMM</name>
<protein>
    <recommendedName>
        <fullName evidence="3">Esterase</fullName>
    </recommendedName>
</protein>